<keyword evidence="6" id="KW-0479">Metal-binding</keyword>
<keyword evidence="3" id="KW-0524">Neurogenesis</keyword>
<evidence type="ECO:0000256" key="4">
    <source>
        <dbReference type="ARBA" id="ARBA00023242"/>
    </source>
</evidence>
<dbReference type="GO" id="GO:0035167">
    <property type="term" value="P:larval lymph gland hemopoiesis"/>
    <property type="evidence" value="ECO:0007669"/>
    <property type="project" value="UniProtKB-ARBA"/>
</dbReference>
<comment type="caution">
    <text evidence="10">The sequence shown here is derived from an EMBL/GenBank/DDBJ whole genome shotgun (WGS) entry which is preliminary data.</text>
</comment>
<evidence type="ECO:0000256" key="3">
    <source>
        <dbReference type="ARBA" id="ARBA00022902"/>
    </source>
</evidence>
<organism evidence="10 11">
    <name type="scientific">Armadillidium nasatum</name>
    <dbReference type="NCBI Taxonomy" id="96803"/>
    <lineage>
        <taxon>Eukaryota</taxon>
        <taxon>Metazoa</taxon>
        <taxon>Ecdysozoa</taxon>
        <taxon>Arthropoda</taxon>
        <taxon>Crustacea</taxon>
        <taxon>Multicrustacea</taxon>
        <taxon>Malacostraca</taxon>
        <taxon>Eumalacostraca</taxon>
        <taxon>Peracarida</taxon>
        <taxon>Isopoda</taxon>
        <taxon>Oniscidea</taxon>
        <taxon>Crinocheta</taxon>
        <taxon>Armadillidiidae</taxon>
        <taxon>Armadillidium</taxon>
    </lineage>
</organism>
<dbReference type="GO" id="GO:0008270">
    <property type="term" value="F:zinc ion binding"/>
    <property type="evidence" value="ECO:0007669"/>
    <property type="project" value="UniProtKB-KW"/>
</dbReference>
<proteinExistence type="predicted"/>
<dbReference type="CDD" id="cd18315">
    <property type="entry name" value="BTB_POZ_BAB-like"/>
    <property type="match status" value="1"/>
</dbReference>
<dbReference type="InterPro" id="IPR011333">
    <property type="entry name" value="SKP1/BTB/POZ_sf"/>
</dbReference>
<gene>
    <name evidence="10" type="primary">lolal_12</name>
    <name evidence="10" type="ORF">Anas_12336</name>
</gene>
<evidence type="ECO:0000256" key="7">
    <source>
        <dbReference type="SAM" id="MobiDB-lite"/>
    </source>
</evidence>
<dbReference type="PANTHER" id="PTHR23110:SF111">
    <property type="entry name" value="LONGITUDINALS LACKING PROTEIN, ISOFORMS F_I_K_T"/>
    <property type="match status" value="1"/>
</dbReference>
<evidence type="ECO:0000256" key="2">
    <source>
        <dbReference type="ARBA" id="ARBA00022782"/>
    </source>
</evidence>
<evidence type="ECO:0000256" key="1">
    <source>
        <dbReference type="ARBA" id="ARBA00022473"/>
    </source>
</evidence>
<dbReference type="Gene3D" id="3.30.710.10">
    <property type="entry name" value="Potassium Channel Kv1.1, Chain A"/>
    <property type="match status" value="1"/>
</dbReference>
<keyword evidence="6" id="KW-0863">Zinc-finger</keyword>
<reference evidence="10 11" key="1">
    <citation type="journal article" date="2019" name="PLoS Biol.">
        <title>Sex chromosomes control vertical transmission of feminizing Wolbachia symbionts in an isopod.</title>
        <authorList>
            <person name="Becking T."/>
            <person name="Chebbi M.A."/>
            <person name="Giraud I."/>
            <person name="Moumen B."/>
            <person name="Laverre T."/>
            <person name="Caubet Y."/>
            <person name="Peccoud J."/>
            <person name="Gilbert C."/>
            <person name="Cordaux R."/>
        </authorList>
    </citation>
    <scope>NUCLEOTIDE SEQUENCE [LARGE SCALE GENOMIC DNA]</scope>
    <source>
        <strain evidence="10">ANa2</strain>
        <tissue evidence="10">Whole body excluding digestive tract and cuticle</tissue>
    </source>
</reference>
<dbReference type="PROSITE" id="PS50157">
    <property type="entry name" value="ZINC_FINGER_C2H2_2"/>
    <property type="match status" value="1"/>
</dbReference>
<evidence type="ECO:0000259" key="8">
    <source>
        <dbReference type="PROSITE" id="PS50097"/>
    </source>
</evidence>
<dbReference type="GO" id="GO:0045476">
    <property type="term" value="P:nurse cell apoptotic process"/>
    <property type="evidence" value="ECO:0007669"/>
    <property type="project" value="UniProtKB-ARBA"/>
</dbReference>
<evidence type="ECO:0000313" key="11">
    <source>
        <dbReference type="Proteomes" id="UP000326759"/>
    </source>
</evidence>
<feature type="compositionally biased region" description="Polar residues" evidence="7">
    <location>
        <begin position="203"/>
        <end position="219"/>
    </location>
</feature>
<dbReference type="Pfam" id="PF00096">
    <property type="entry name" value="zf-C2H2"/>
    <property type="match status" value="2"/>
</dbReference>
<evidence type="ECO:0000259" key="9">
    <source>
        <dbReference type="PROSITE" id="PS50157"/>
    </source>
</evidence>
<dbReference type="GO" id="GO:0005634">
    <property type="term" value="C:nucleus"/>
    <property type="evidence" value="ECO:0007669"/>
    <property type="project" value="TreeGrafter"/>
</dbReference>
<feature type="compositionally biased region" description="Basic and acidic residues" evidence="7">
    <location>
        <begin position="239"/>
        <end position="254"/>
    </location>
</feature>
<dbReference type="EMBL" id="SEYY01019167">
    <property type="protein sequence ID" value="KAB7498555.1"/>
    <property type="molecule type" value="Genomic_DNA"/>
</dbReference>
<dbReference type="PROSITE" id="PS50097">
    <property type="entry name" value="BTB"/>
    <property type="match status" value="1"/>
</dbReference>
<dbReference type="GO" id="GO:0045467">
    <property type="term" value="P:R7 cell development"/>
    <property type="evidence" value="ECO:0007669"/>
    <property type="project" value="UniProtKB-ARBA"/>
</dbReference>
<dbReference type="GO" id="GO:0007464">
    <property type="term" value="P:R3/R4 cell fate commitment"/>
    <property type="evidence" value="ECO:0007669"/>
    <property type="project" value="UniProtKB-ARBA"/>
</dbReference>
<keyword evidence="11" id="KW-1185">Reference proteome</keyword>
<dbReference type="SUPFAM" id="SSF57667">
    <property type="entry name" value="beta-beta-alpha zinc fingers"/>
    <property type="match status" value="1"/>
</dbReference>
<dbReference type="SMART" id="SM00355">
    <property type="entry name" value="ZnF_C2H2"/>
    <property type="match status" value="2"/>
</dbReference>
<dbReference type="GO" id="GO:0007526">
    <property type="term" value="P:larval somatic muscle development"/>
    <property type="evidence" value="ECO:0007669"/>
    <property type="project" value="UniProtKB-ARBA"/>
</dbReference>
<dbReference type="GO" id="GO:0048813">
    <property type="term" value="P:dendrite morphogenesis"/>
    <property type="evidence" value="ECO:0007669"/>
    <property type="project" value="UniProtKB-ARBA"/>
</dbReference>
<evidence type="ECO:0000313" key="10">
    <source>
        <dbReference type="EMBL" id="KAB7498555.1"/>
    </source>
</evidence>
<dbReference type="Pfam" id="PF00651">
    <property type="entry name" value="BTB"/>
    <property type="match status" value="1"/>
</dbReference>
<dbReference type="InterPro" id="IPR051095">
    <property type="entry name" value="Dros_DevTransReg"/>
</dbReference>
<dbReference type="GO" id="GO:0006357">
    <property type="term" value="P:regulation of transcription by RNA polymerase II"/>
    <property type="evidence" value="ECO:0007669"/>
    <property type="project" value="TreeGrafter"/>
</dbReference>
<feature type="compositionally biased region" description="Polar residues" evidence="7">
    <location>
        <begin position="269"/>
        <end position="280"/>
    </location>
</feature>
<comment type="function">
    <text evidence="5">Putative transcription factor required for axon growth and guidance in the central and peripheral nervous systems. Repels CNS axons away from the midline by promoting the expression of the midline repellent sli and its receptor robo.</text>
</comment>
<feature type="domain" description="BTB" evidence="8">
    <location>
        <begin position="32"/>
        <end position="97"/>
    </location>
</feature>
<dbReference type="SUPFAM" id="SSF54695">
    <property type="entry name" value="POZ domain"/>
    <property type="match status" value="1"/>
</dbReference>
<dbReference type="PANTHER" id="PTHR23110">
    <property type="entry name" value="BTB DOMAIN TRANSCRIPTION FACTOR"/>
    <property type="match status" value="1"/>
</dbReference>
<sequence length="414" mass="47063">MMGEQCFCLKWNNYQSNVVGDLRSLLEQEEFVDVTLACEGRRLKAHRLMLSACSNYFKNLLKENPSEHPIIFLRDVHFWELESLMDFIYNGQVNVMQYQLPGFIRTAEALQIKGLAAVNNNNNNISPPKMYELKQIQDMLLRQPDSLKDSFASRLRHTNQNLGNSFLNHETLSQTNKLIPPLIHPSKRMRVENNSSYMTSNLQYKDSVTSRQSPNNFLNRNYPFAKDCSPPNGETPADLIKKEKCNSDSPEKTPPKRSPKNSHCEETGSENVNNDRLSPQSEEKGELNSKESGSSRSGSPEEERTEIEEDRSSHDGSIASLDSFKDEWSNISDQSSPMSIGVNEAGLPICKVCGKVFKHQGSLVAHYQVHQQRTKCPVCKKVLSRHYHMKVHLLTVHKVPDSEIEGLLRSQNIA</sequence>
<dbReference type="InterPro" id="IPR036236">
    <property type="entry name" value="Znf_C2H2_sf"/>
</dbReference>
<feature type="region of interest" description="Disordered" evidence="7">
    <location>
        <begin position="203"/>
        <end position="319"/>
    </location>
</feature>
<dbReference type="GO" id="GO:0016199">
    <property type="term" value="P:axon midline choice point recognition"/>
    <property type="evidence" value="ECO:0007669"/>
    <property type="project" value="UniProtKB-ARBA"/>
</dbReference>
<name>A0A5N5SXA7_9CRUS</name>
<evidence type="ECO:0000256" key="6">
    <source>
        <dbReference type="PROSITE-ProRule" id="PRU00042"/>
    </source>
</evidence>
<dbReference type="AlphaFoldDB" id="A0A5N5SXA7"/>
<dbReference type="OrthoDB" id="10261408at2759"/>
<dbReference type="GO" id="GO:0008406">
    <property type="term" value="P:gonad development"/>
    <property type="evidence" value="ECO:0007669"/>
    <property type="project" value="UniProtKB-ARBA"/>
</dbReference>
<keyword evidence="6" id="KW-0862">Zinc</keyword>
<dbReference type="InterPro" id="IPR000210">
    <property type="entry name" value="BTB/POZ_dom"/>
</dbReference>
<dbReference type="PROSITE" id="PS00028">
    <property type="entry name" value="ZINC_FINGER_C2H2_1"/>
    <property type="match status" value="2"/>
</dbReference>
<keyword evidence="2" id="KW-0221">Differentiation</keyword>
<feature type="domain" description="C2H2-type" evidence="9">
    <location>
        <begin position="348"/>
        <end position="375"/>
    </location>
</feature>
<keyword evidence="1" id="KW-0217">Developmental protein</keyword>
<dbReference type="Gene3D" id="3.30.160.60">
    <property type="entry name" value="Classic Zinc Finger"/>
    <property type="match status" value="1"/>
</dbReference>
<keyword evidence="4" id="KW-0539">Nucleus</keyword>
<dbReference type="SMART" id="SM00225">
    <property type="entry name" value="BTB"/>
    <property type="match status" value="1"/>
</dbReference>
<accession>A0A5N5SXA7</accession>
<dbReference type="InterPro" id="IPR013087">
    <property type="entry name" value="Znf_C2H2_type"/>
</dbReference>
<protein>
    <submittedName>
        <fullName evidence="10">Longitudinals lacking protein-like</fullName>
    </submittedName>
</protein>
<evidence type="ECO:0000256" key="5">
    <source>
        <dbReference type="ARBA" id="ARBA00037382"/>
    </source>
</evidence>
<dbReference type="Proteomes" id="UP000326759">
    <property type="component" value="Unassembled WGS sequence"/>
</dbReference>